<keyword evidence="4" id="KW-0378">Hydrolase</keyword>
<name>A0ABS8IPB3_9BURK</name>
<organism evidence="9 10">
    <name type="scientific">Massilia agrisoli</name>
    <dbReference type="NCBI Taxonomy" id="2892444"/>
    <lineage>
        <taxon>Bacteria</taxon>
        <taxon>Pseudomonadati</taxon>
        <taxon>Pseudomonadota</taxon>
        <taxon>Betaproteobacteria</taxon>
        <taxon>Burkholderiales</taxon>
        <taxon>Oxalobacteraceae</taxon>
        <taxon>Telluria group</taxon>
        <taxon>Massilia</taxon>
    </lineage>
</organism>
<dbReference type="RefSeq" id="WP_229431350.1">
    <property type="nucleotide sequence ID" value="NZ_JAJHPV010000009.1"/>
</dbReference>
<dbReference type="EC" id="3.5.1.28" evidence="3"/>
<keyword evidence="10" id="KW-1185">Reference proteome</keyword>
<dbReference type="Gene3D" id="3.40.80.10">
    <property type="entry name" value="Peptidoglycan recognition protein-like"/>
    <property type="match status" value="1"/>
</dbReference>
<proteinExistence type="inferred from homology"/>
<evidence type="ECO:0000259" key="8">
    <source>
        <dbReference type="SMART" id="SM00644"/>
    </source>
</evidence>
<accession>A0ABS8IPB3</accession>
<evidence type="ECO:0000256" key="2">
    <source>
        <dbReference type="ARBA" id="ARBA00007553"/>
    </source>
</evidence>
<comment type="similarity">
    <text evidence="2">Belongs to the N-acetylmuramoyl-L-alanine amidase 2 family.</text>
</comment>
<evidence type="ECO:0000256" key="4">
    <source>
        <dbReference type="ARBA" id="ARBA00022801"/>
    </source>
</evidence>
<evidence type="ECO:0000256" key="3">
    <source>
        <dbReference type="ARBA" id="ARBA00011901"/>
    </source>
</evidence>
<evidence type="ECO:0000256" key="5">
    <source>
        <dbReference type="ARBA" id="ARBA00023316"/>
    </source>
</evidence>
<evidence type="ECO:0000313" key="10">
    <source>
        <dbReference type="Proteomes" id="UP001198701"/>
    </source>
</evidence>
<dbReference type="InterPro" id="IPR036366">
    <property type="entry name" value="PGBDSf"/>
</dbReference>
<dbReference type="Proteomes" id="UP001198701">
    <property type="component" value="Unassembled WGS sequence"/>
</dbReference>
<dbReference type="InterPro" id="IPR002502">
    <property type="entry name" value="Amidase_domain"/>
</dbReference>
<evidence type="ECO:0000256" key="6">
    <source>
        <dbReference type="SAM" id="MobiDB-lite"/>
    </source>
</evidence>
<dbReference type="EMBL" id="JAJHPV010000009">
    <property type="protein sequence ID" value="MCC6070427.1"/>
    <property type="molecule type" value="Genomic_DNA"/>
</dbReference>
<dbReference type="SUPFAM" id="SSF55846">
    <property type="entry name" value="N-acetylmuramoyl-L-alanine amidase-like"/>
    <property type="match status" value="1"/>
</dbReference>
<dbReference type="InterPro" id="IPR002477">
    <property type="entry name" value="Peptidoglycan-bd-like"/>
</dbReference>
<feature type="signal peptide" evidence="7">
    <location>
        <begin position="1"/>
        <end position="19"/>
    </location>
</feature>
<dbReference type="SUPFAM" id="SSF47090">
    <property type="entry name" value="PGBD-like"/>
    <property type="match status" value="1"/>
</dbReference>
<gene>
    <name evidence="9" type="ORF">LMJ30_05555</name>
</gene>
<feature type="domain" description="N-acetylmuramoyl-L-alanine amidase" evidence="8">
    <location>
        <begin position="23"/>
        <end position="165"/>
    </location>
</feature>
<evidence type="ECO:0000256" key="7">
    <source>
        <dbReference type="SAM" id="SignalP"/>
    </source>
</evidence>
<feature type="region of interest" description="Disordered" evidence="6">
    <location>
        <begin position="278"/>
        <end position="301"/>
    </location>
</feature>
<dbReference type="PANTHER" id="PTHR30417:SF1">
    <property type="entry name" value="N-ACETYLMURAMOYL-L-ALANINE AMIDASE AMID"/>
    <property type="match status" value="1"/>
</dbReference>
<dbReference type="Pfam" id="PF01471">
    <property type="entry name" value="PG_binding_1"/>
    <property type="match status" value="1"/>
</dbReference>
<dbReference type="PROSITE" id="PS51257">
    <property type="entry name" value="PROKAR_LIPOPROTEIN"/>
    <property type="match status" value="1"/>
</dbReference>
<dbReference type="Pfam" id="PF01510">
    <property type="entry name" value="Amidase_2"/>
    <property type="match status" value="1"/>
</dbReference>
<dbReference type="InterPro" id="IPR036365">
    <property type="entry name" value="PGBD-like_sf"/>
</dbReference>
<feature type="chain" id="PRO_5046938465" description="N-acetylmuramoyl-L-alanine amidase" evidence="7">
    <location>
        <begin position="20"/>
        <end position="301"/>
    </location>
</feature>
<dbReference type="Gene3D" id="1.10.101.10">
    <property type="entry name" value="PGBD-like superfamily/PGBD"/>
    <property type="match status" value="1"/>
</dbReference>
<evidence type="ECO:0000256" key="1">
    <source>
        <dbReference type="ARBA" id="ARBA00001561"/>
    </source>
</evidence>
<reference evidence="9 10" key="1">
    <citation type="submission" date="2021-11" db="EMBL/GenBank/DDBJ databases">
        <authorList>
            <person name="Huq M.A."/>
        </authorList>
    </citation>
    <scope>NUCLEOTIDE SEQUENCE [LARGE SCALE GENOMIC DNA]</scope>
    <source>
        <strain evidence="9 10">MAHUQ-52</strain>
    </source>
</reference>
<dbReference type="PANTHER" id="PTHR30417">
    <property type="entry name" value="N-ACETYLMURAMOYL-L-ALANINE AMIDASE AMID"/>
    <property type="match status" value="1"/>
</dbReference>
<sequence>MKKLLALSLIALLAGCATGPRIDKSLTAKSQSSRVKFVVLHYTVANLPSSIKILTEQVVSSHYLLTDEKKPVIYGLVDETRQANHAGVSSWKNYTLLNTSSIGIEIVNPGFTESTDGKRIWYPFPKEQIDELIPLLKKIVKEHNIPPENIIGHADIAPQRKQDPGPMFPWHELAKHGLTVWPDAAKVAAARPGFEQLLPDALWFQEKLATFGYAVPRNGLLDKETRNVITAFQMRYRPMTIDGTPDAETAAMLEALVPSPVLPAAVPAPVVTPVPEPVPAPVPAPAPEPAPVPAPVIPVQK</sequence>
<comment type="caution">
    <text evidence="9">The sequence shown here is derived from an EMBL/GenBank/DDBJ whole genome shotgun (WGS) entry which is preliminary data.</text>
</comment>
<evidence type="ECO:0000313" key="9">
    <source>
        <dbReference type="EMBL" id="MCC6070427.1"/>
    </source>
</evidence>
<protein>
    <recommendedName>
        <fullName evidence="3">N-acetylmuramoyl-L-alanine amidase</fullName>
        <ecNumber evidence="3">3.5.1.28</ecNumber>
    </recommendedName>
</protein>
<dbReference type="InterPro" id="IPR051206">
    <property type="entry name" value="NAMLAA_amidase_2"/>
</dbReference>
<keyword evidence="5" id="KW-0961">Cell wall biogenesis/degradation</keyword>
<comment type="catalytic activity">
    <reaction evidence="1">
        <text>Hydrolyzes the link between N-acetylmuramoyl residues and L-amino acid residues in certain cell-wall glycopeptides.</text>
        <dbReference type="EC" id="3.5.1.28"/>
    </reaction>
</comment>
<dbReference type="InterPro" id="IPR036505">
    <property type="entry name" value="Amidase/PGRP_sf"/>
</dbReference>
<dbReference type="SMART" id="SM00644">
    <property type="entry name" value="Ami_2"/>
    <property type="match status" value="1"/>
</dbReference>
<keyword evidence="7" id="KW-0732">Signal</keyword>
<dbReference type="CDD" id="cd06583">
    <property type="entry name" value="PGRP"/>
    <property type="match status" value="1"/>
</dbReference>